<evidence type="ECO:0000256" key="1">
    <source>
        <dbReference type="ARBA" id="ARBA00004141"/>
    </source>
</evidence>
<evidence type="ECO:0000313" key="7">
    <source>
        <dbReference type="Proteomes" id="UP000233524"/>
    </source>
</evidence>
<evidence type="ECO:0000256" key="5">
    <source>
        <dbReference type="SAM" id="Phobius"/>
    </source>
</evidence>
<organism evidence="6 7">
    <name type="scientific">Lomentospora prolificans</name>
    <dbReference type="NCBI Taxonomy" id="41688"/>
    <lineage>
        <taxon>Eukaryota</taxon>
        <taxon>Fungi</taxon>
        <taxon>Dikarya</taxon>
        <taxon>Ascomycota</taxon>
        <taxon>Pezizomycotina</taxon>
        <taxon>Sordariomycetes</taxon>
        <taxon>Hypocreomycetidae</taxon>
        <taxon>Microascales</taxon>
        <taxon>Microascaceae</taxon>
        <taxon>Lomentospora</taxon>
    </lineage>
</organism>
<gene>
    <name evidence="6" type="ORF">jhhlp_000837</name>
</gene>
<dbReference type="Gene3D" id="1.20.58.340">
    <property type="entry name" value="Magnesium transport protein CorA, transmembrane region"/>
    <property type="match status" value="1"/>
</dbReference>
<dbReference type="STRING" id="41688.A0A2N3NJK4"/>
<keyword evidence="2 5" id="KW-0812">Transmembrane</keyword>
<dbReference type="InParanoid" id="A0A2N3NJK4"/>
<keyword evidence="3 5" id="KW-1133">Transmembrane helix</keyword>
<dbReference type="SUPFAM" id="SSF144083">
    <property type="entry name" value="Magnesium transport protein CorA, transmembrane region"/>
    <property type="match status" value="1"/>
</dbReference>
<sequence length="485" mass="55344">MDDYLFRSLVSSCREVQESTSSLEITTYSNTSYNTVVEHELSDYDFEDFLNRKGTFSPPPSRYGIKPLGTLRLVQVIVQKEANNPNTFSPQVISLDAKNYEQMVRTFGLPTRAIEGTSVVGPFFWSFIDHRAKDPRLHVIFRKSDTQKLGKTEGWEVVLSHSFVTGMTTGFVKGTTTSHIRKSLEDLVECATQTNHPLILPLILLSYDLGSDRDQQLRDTRDWVRRLEQSISQRIEGQDDDSSVTSAGEMKESMADIEDTNRALVECHARVLRKRPQDWLEIVSGMEDAMSQFRARVLPETWTDELEATHTSILGRLAFYRTKLRAIEGYVHTTIERLSIQRNALTNVMAHRESIVNLQMVAMITDQRRIAQASKKDGNALKRLSMMGAVFLPGTFIASLFSMVFFNFRASDADGKAKIDVAPQLWIYFAVAGPLTLAVVLFMWLWDRKREKRAKKAANVLEAGVMNMEKDVMMQLQRQRMEDRC</sequence>
<dbReference type="EMBL" id="NLAX01000003">
    <property type="protein sequence ID" value="PKS12629.1"/>
    <property type="molecule type" value="Genomic_DNA"/>
</dbReference>
<dbReference type="OrthoDB" id="2830640at2759"/>
<proteinExistence type="predicted"/>
<reference evidence="6 7" key="1">
    <citation type="journal article" date="2017" name="G3 (Bethesda)">
        <title>First Draft Genome Sequence of the Pathogenic Fungus Lomentospora prolificans (Formerly Scedosporium prolificans).</title>
        <authorList>
            <person name="Luo R."/>
            <person name="Zimin A."/>
            <person name="Workman R."/>
            <person name="Fan Y."/>
            <person name="Pertea G."/>
            <person name="Grossman N."/>
            <person name="Wear M.P."/>
            <person name="Jia B."/>
            <person name="Miller H."/>
            <person name="Casadevall A."/>
            <person name="Timp W."/>
            <person name="Zhang S.X."/>
            <person name="Salzberg S.L."/>
        </authorList>
    </citation>
    <scope>NUCLEOTIDE SEQUENCE [LARGE SCALE GENOMIC DNA]</scope>
    <source>
        <strain evidence="6 7">JHH-5317</strain>
    </source>
</reference>
<evidence type="ECO:0000256" key="2">
    <source>
        <dbReference type="ARBA" id="ARBA00022692"/>
    </source>
</evidence>
<comment type="caution">
    <text evidence="6">The sequence shown here is derived from an EMBL/GenBank/DDBJ whole genome shotgun (WGS) entry which is preliminary data.</text>
</comment>
<comment type="subcellular location">
    <subcellularLocation>
        <location evidence="1">Membrane</location>
        <topology evidence="1">Multi-pass membrane protein</topology>
    </subcellularLocation>
</comment>
<name>A0A2N3NJK4_9PEZI</name>
<keyword evidence="4 5" id="KW-0472">Membrane</keyword>
<evidence type="ECO:0000313" key="6">
    <source>
        <dbReference type="EMBL" id="PKS12629.1"/>
    </source>
</evidence>
<feature type="transmembrane region" description="Helical" evidence="5">
    <location>
        <begin position="426"/>
        <end position="446"/>
    </location>
</feature>
<dbReference type="VEuPathDB" id="FungiDB:jhhlp_000837"/>
<dbReference type="Proteomes" id="UP000233524">
    <property type="component" value="Unassembled WGS sequence"/>
</dbReference>
<protein>
    <submittedName>
        <fullName evidence="6">Uncharacterized protein</fullName>
    </submittedName>
</protein>
<evidence type="ECO:0000256" key="4">
    <source>
        <dbReference type="ARBA" id="ARBA00023136"/>
    </source>
</evidence>
<accession>A0A2N3NJK4</accession>
<feature type="transmembrane region" description="Helical" evidence="5">
    <location>
        <begin position="384"/>
        <end position="406"/>
    </location>
</feature>
<dbReference type="GO" id="GO:0016020">
    <property type="term" value="C:membrane"/>
    <property type="evidence" value="ECO:0007669"/>
    <property type="project" value="UniProtKB-SubCell"/>
</dbReference>
<dbReference type="InterPro" id="IPR045863">
    <property type="entry name" value="CorA_TM1_TM2"/>
</dbReference>
<evidence type="ECO:0000256" key="3">
    <source>
        <dbReference type="ARBA" id="ARBA00022989"/>
    </source>
</evidence>
<keyword evidence="7" id="KW-1185">Reference proteome</keyword>
<dbReference type="AlphaFoldDB" id="A0A2N3NJK4"/>